<dbReference type="InterPro" id="IPR001148">
    <property type="entry name" value="CA_dom"/>
</dbReference>
<dbReference type="InterPro" id="IPR036398">
    <property type="entry name" value="CA_dom_sf"/>
</dbReference>
<dbReference type="SMART" id="SM01057">
    <property type="entry name" value="Carb_anhydrase"/>
    <property type="match status" value="1"/>
</dbReference>
<evidence type="ECO:0000259" key="2">
    <source>
        <dbReference type="PROSITE" id="PS51144"/>
    </source>
</evidence>
<protein>
    <recommendedName>
        <fullName evidence="2">Alpha-carbonic anhydrase domain-containing protein</fullName>
    </recommendedName>
</protein>
<evidence type="ECO:0000313" key="4">
    <source>
        <dbReference type="Proteomes" id="UP000237631"/>
    </source>
</evidence>
<organism evidence="3 4">
    <name type="scientific">Cercospora berteroae</name>
    <dbReference type="NCBI Taxonomy" id="357750"/>
    <lineage>
        <taxon>Eukaryota</taxon>
        <taxon>Fungi</taxon>
        <taxon>Dikarya</taxon>
        <taxon>Ascomycota</taxon>
        <taxon>Pezizomycotina</taxon>
        <taxon>Dothideomycetes</taxon>
        <taxon>Dothideomycetidae</taxon>
        <taxon>Mycosphaerellales</taxon>
        <taxon>Mycosphaerellaceae</taxon>
        <taxon>Cercospora</taxon>
    </lineage>
</organism>
<sequence length="294" mass="33610">MIAHQFLGLAALTALASACAPELLKRDGWRGAHIAKRAEPGARAWSFELAEAWNQLNPEWSTCYSGRRQSPINLRSKWGYYTQEPPTFHYPENLTGKIDNWDFGPQFSIEVDDDNKTAAYIEFDHDGDPEIAYFRQWHVHTAAEHTIDGYRPKGEIHFVHYDDAGVPRSVIGFFFDRKSKYDDYNFNFTGPAIDATGSAFYGQLDRLELPDIFSNNTLEAVELDLNLLVKEAKGYKKFWTYKGSLTTPPCSEGIRWFISPEIIWLSDNQTESLLRASTFGDRPVNSVWDHDINV</sequence>
<dbReference type="OrthoDB" id="429145at2759"/>
<evidence type="ECO:0000256" key="1">
    <source>
        <dbReference type="SAM" id="SignalP"/>
    </source>
</evidence>
<dbReference type="PANTHER" id="PTHR18952:SF274">
    <property type="entry name" value="ALPHA-CARBONIC ANHYDRASE DOMAIN-CONTAINING PROTEIN"/>
    <property type="match status" value="1"/>
</dbReference>
<dbReference type="GO" id="GO:0008270">
    <property type="term" value="F:zinc ion binding"/>
    <property type="evidence" value="ECO:0007669"/>
    <property type="project" value="InterPro"/>
</dbReference>
<accession>A0A2S6CC67</accession>
<proteinExistence type="predicted"/>
<feature type="signal peptide" evidence="1">
    <location>
        <begin position="1"/>
        <end position="18"/>
    </location>
</feature>
<dbReference type="InterPro" id="IPR023561">
    <property type="entry name" value="Carbonic_anhydrase_a-class"/>
</dbReference>
<dbReference type="Proteomes" id="UP000237631">
    <property type="component" value="Unassembled WGS sequence"/>
</dbReference>
<evidence type="ECO:0000313" key="3">
    <source>
        <dbReference type="EMBL" id="PPJ57320.1"/>
    </source>
</evidence>
<dbReference type="EMBL" id="PNEN01000496">
    <property type="protein sequence ID" value="PPJ57320.1"/>
    <property type="molecule type" value="Genomic_DNA"/>
</dbReference>
<dbReference type="STRING" id="357750.A0A2S6CC67"/>
<dbReference type="PANTHER" id="PTHR18952">
    <property type="entry name" value="CARBONIC ANHYDRASE"/>
    <property type="match status" value="1"/>
</dbReference>
<keyword evidence="1" id="KW-0732">Signal</keyword>
<dbReference type="AlphaFoldDB" id="A0A2S6CC67"/>
<dbReference type="PROSITE" id="PS51144">
    <property type="entry name" value="ALPHA_CA_2"/>
    <property type="match status" value="1"/>
</dbReference>
<dbReference type="SUPFAM" id="SSF51069">
    <property type="entry name" value="Carbonic anhydrase"/>
    <property type="match status" value="1"/>
</dbReference>
<name>A0A2S6CC67_9PEZI</name>
<dbReference type="InterPro" id="IPR041891">
    <property type="entry name" value="Alpha_CA_prokaryot-like"/>
</dbReference>
<feature type="chain" id="PRO_5015720736" description="Alpha-carbonic anhydrase domain-containing protein" evidence="1">
    <location>
        <begin position="19"/>
        <end position="294"/>
    </location>
</feature>
<dbReference type="Pfam" id="PF00194">
    <property type="entry name" value="Carb_anhydrase"/>
    <property type="match status" value="1"/>
</dbReference>
<dbReference type="GO" id="GO:0004089">
    <property type="term" value="F:carbonate dehydratase activity"/>
    <property type="evidence" value="ECO:0007669"/>
    <property type="project" value="InterPro"/>
</dbReference>
<comment type="caution">
    <text evidence="3">The sequence shown here is derived from an EMBL/GenBank/DDBJ whole genome shotgun (WGS) entry which is preliminary data.</text>
</comment>
<feature type="domain" description="Alpha-carbonic anhydrase" evidence="2">
    <location>
        <begin position="43"/>
        <end position="294"/>
    </location>
</feature>
<reference evidence="4" key="1">
    <citation type="journal article" date="2017" name="bioRxiv">
        <title>Conservation of a gene cluster reveals novel cercosporin biosynthetic mechanisms and extends production to the genus Colletotrichum.</title>
        <authorList>
            <person name="de Jonge R."/>
            <person name="Ebert M.K."/>
            <person name="Huitt-Roehl C.R."/>
            <person name="Pal P."/>
            <person name="Suttle J.C."/>
            <person name="Spanner R.E."/>
            <person name="Neubauer J.D."/>
            <person name="Jurick W.M.II."/>
            <person name="Stott K.A."/>
            <person name="Secor G.A."/>
            <person name="Thomma B.P.H.J."/>
            <person name="Van de Peer Y."/>
            <person name="Townsend C.A."/>
            <person name="Bolton M.D."/>
        </authorList>
    </citation>
    <scope>NUCLEOTIDE SEQUENCE [LARGE SCALE GENOMIC DNA]</scope>
    <source>
        <strain evidence="4">CBS538.71</strain>
    </source>
</reference>
<dbReference type="CDD" id="cd03124">
    <property type="entry name" value="alpha_CA_prokaryotic_like"/>
    <property type="match status" value="1"/>
</dbReference>
<keyword evidence="4" id="KW-1185">Reference proteome</keyword>
<gene>
    <name evidence="3" type="ORF">CBER1_07939</name>
</gene>
<dbReference type="Gene3D" id="3.10.200.10">
    <property type="entry name" value="Alpha carbonic anhydrase"/>
    <property type="match status" value="1"/>
</dbReference>